<dbReference type="Proteomes" id="UP001194580">
    <property type="component" value="Unassembled WGS sequence"/>
</dbReference>
<name>A0AAD4D7K8_9FUNG</name>
<keyword evidence="3" id="KW-1185">Reference proteome</keyword>
<dbReference type="InterPro" id="IPR032675">
    <property type="entry name" value="LRR_dom_sf"/>
</dbReference>
<feature type="coiled-coil region" evidence="1">
    <location>
        <begin position="60"/>
        <end position="97"/>
    </location>
</feature>
<dbReference type="AlphaFoldDB" id="A0AAD4D7K8"/>
<proteinExistence type="predicted"/>
<organism evidence="2 3">
    <name type="scientific">Linnemannia exigua</name>
    <dbReference type="NCBI Taxonomy" id="604196"/>
    <lineage>
        <taxon>Eukaryota</taxon>
        <taxon>Fungi</taxon>
        <taxon>Fungi incertae sedis</taxon>
        <taxon>Mucoromycota</taxon>
        <taxon>Mortierellomycotina</taxon>
        <taxon>Mortierellomycetes</taxon>
        <taxon>Mortierellales</taxon>
        <taxon>Mortierellaceae</taxon>
        <taxon>Linnemannia</taxon>
    </lineage>
</organism>
<evidence type="ECO:0000256" key="1">
    <source>
        <dbReference type="SAM" id="Coils"/>
    </source>
</evidence>
<dbReference type="EMBL" id="JAAAIL010001269">
    <property type="protein sequence ID" value="KAG0270947.1"/>
    <property type="molecule type" value="Genomic_DNA"/>
</dbReference>
<reference evidence="2" key="1">
    <citation type="journal article" date="2020" name="Fungal Divers.">
        <title>Resolving the Mortierellaceae phylogeny through synthesis of multi-gene phylogenetics and phylogenomics.</title>
        <authorList>
            <person name="Vandepol N."/>
            <person name="Liber J."/>
            <person name="Desiro A."/>
            <person name="Na H."/>
            <person name="Kennedy M."/>
            <person name="Barry K."/>
            <person name="Grigoriev I.V."/>
            <person name="Miller A.N."/>
            <person name="O'Donnell K."/>
            <person name="Stajich J.E."/>
            <person name="Bonito G."/>
        </authorList>
    </citation>
    <scope>NUCLEOTIDE SEQUENCE</scope>
    <source>
        <strain evidence="2">NRRL 28262</strain>
    </source>
</reference>
<keyword evidence="1" id="KW-0175">Coiled coil</keyword>
<comment type="caution">
    <text evidence="2">The sequence shown here is derived from an EMBL/GenBank/DDBJ whole genome shotgun (WGS) entry which is preliminary data.</text>
</comment>
<accession>A0AAD4D7K8</accession>
<evidence type="ECO:0000313" key="2">
    <source>
        <dbReference type="EMBL" id="KAG0270947.1"/>
    </source>
</evidence>
<sequence>MNRIPHYPDDIIDILTASQVQSLLSPPLSSSLFDKAEGHEISHIQHQLERSTDQQSMYHQQLLEQLVQMMREQAASKEREERMLQEQEESKAREEKMLIMQQETIDRLIVNQQRVDAVLVQNYELHEYPIPRLFVILPETYERWDPRSLLTERFRLYFLCECGEHCRTDSVRSGLTEVTKSNNNTSTMARIKVKNSIHLASHEGYEISRPTDFIDRYGPYVLGMLRILKHCLTVASIVTPVTQGSLDDVVRGVEALTKSTLEAVDMSIGFLEQKLDDTKALDEKGDREDRKEEHVFERLAALEGADLRRLETFLRNKDKDKILGNLYRITTEVGHVKWVCFEHYREAYRETAMKAFLQALETNAGVYDPQLRLVTISLKSSTTAQDFFKRLSNQAPAITELDVALDWKVVSSDLTMLVESLAKSNIRYLRLDLKEKYGEDRSRREAVLPGKGKYQPILNLLFNRKLQGLVLANMYHFGLRTTQLTPSSSQAPVSFLRSFHYLQLVKATDEPRLIGILSLCPGLVDVRLGSFNYFSDPCSSLSRALGTLSKLESLHLHYMISKDVTSGGDIGRDATACPPYGINHLRELVCFGISFDINLLEGVTRRSATSIQVLALRTAGDQTRLFNLYPVDYKAALPQLNNSSPPHYIAPSEQPFSKLTHLDLRLLLTKPSMDLLAVVLPRIELVHFGASGEIKELLKYVNYASLKSISLSDMDDKYLKPFHDAVFPLGQSFTPQQPLQFSSQIECIRLGRVNGFENVAPLVRAIPLKRLHLLGVGHRALLCLMGIVNLSHLQELSLFENTYDWSDEAALAYREREFCEDFVVKYGYLDHIGLQEAHLEESRGLQGTGARLARGRVQAVGMQRLFEEYSQSVFGRSS</sequence>
<gene>
    <name evidence="2" type="ORF">BGZ95_001321</name>
</gene>
<dbReference type="Gene3D" id="3.80.10.10">
    <property type="entry name" value="Ribonuclease Inhibitor"/>
    <property type="match status" value="1"/>
</dbReference>
<evidence type="ECO:0000313" key="3">
    <source>
        <dbReference type="Proteomes" id="UP001194580"/>
    </source>
</evidence>
<protein>
    <submittedName>
        <fullName evidence="2">Uncharacterized protein</fullName>
    </submittedName>
</protein>